<evidence type="ECO:0000313" key="4">
    <source>
        <dbReference type="EMBL" id="MCS2794126.1"/>
    </source>
</evidence>
<organism evidence="3 6">
    <name type="scientific">Bacteroides faecis</name>
    <dbReference type="NCBI Taxonomy" id="674529"/>
    <lineage>
        <taxon>Bacteria</taxon>
        <taxon>Pseudomonadati</taxon>
        <taxon>Bacteroidota</taxon>
        <taxon>Bacteroidia</taxon>
        <taxon>Bacteroidales</taxon>
        <taxon>Bacteroidaceae</taxon>
        <taxon>Bacteroides</taxon>
    </lineage>
</organism>
<dbReference type="Proteomes" id="UP001204548">
    <property type="component" value="Unassembled WGS sequence"/>
</dbReference>
<keyword evidence="2" id="KW-0175">Coiled coil</keyword>
<evidence type="ECO:0000256" key="1">
    <source>
        <dbReference type="PROSITE-ProRule" id="PRU00339"/>
    </source>
</evidence>
<evidence type="ECO:0000256" key="2">
    <source>
        <dbReference type="SAM" id="Coils"/>
    </source>
</evidence>
<dbReference type="InterPro" id="IPR011990">
    <property type="entry name" value="TPR-like_helical_dom_sf"/>
</dbReference>
<accession>A0A174HCQ1</accession>
<dbReference type="InterPro" id="IPR019734">
    <property type="entry name" value="TPR_rpt"/>
</dbReference>
<reference evidence="3 6" key="1">
    <citation type="submission" date="2015-09" db="EMBL/GenBank/DDBJ databases">
        <authorList>
            <consortium name="Pathogen Informatics"/>
        </authorList>
    </citation>
    <scope>NUCLEOTIDE SEQUENCE [LARGE SCALE GENOMIC DNA]</scope>
    <source>
        <strain evidence="3 6">2789STDY5834846</strain>
    </source>
</reference>
<protein>
    <submittedName>
        <fullName evidence="3 4">Tetratricopeptide repeat</fullName>
    </submittedName>
</protein>
<dbReference type="SUPFAM" id="SSF48452">
    <property type="entry name" value="TPR-like"/>
    <property type="match status" value="3"/>
</dbReference>
<dbReference type="EMBL" id="CP103141">
    <property type="protein sequence ID" value="UVQ73863.1"/>
    <property type="molecule type" value="Genomic_DNA"/>
</dbReference>
<dbReference type="Proteomes" id="UP000095606">
    <property type="component" value="Unassembled WGS sequence"/>
</dbReference>
<dbReference type="AlphaFoldDB" id="A0A3E5G9R1"/>
<dbReference type="RefSeq" id="WP_010538558.1">
    <property type="nucleotide sequence ID" value="NZ_CABMFH010000014.1"/>
</dbReference>
<evidence type="ECO:0000313" key="5">
    <source>
        <dbReference type="EMBL" id="UVQ73863.1"/>
    </source>
</evidence>
<accession>A0A3E5G9R1</accession>
<feature type="repeat" description="TPR" evidence="1">
    <location>
        <begin position="234"/>
        <end position="267"/>
    </location>
</feature>
<evidence type="ECO:0000313" key="6">
    <source>
        <dbReference type="Proteomes" id="UP000095606"/>
    </source>
</evidence>
<dbReference type="Proteomes" id="UP001060104">
    <property type="component" value="Chromosome"/>
</dbReference>
<evidence type="ECO:0000313" key="3">
    <source>
        <dbReference type="EMBL" id="CUO71116.1"/>
    </source>
</evidence>
<evidence type="ECO:0000313" key="7">
    <source>
        <dbReference type="Proteomes" id="UP001060104"/>
    </source>
</evidence>
<reference evidence="4" key="2">
    <citation type="submission" date="2022-08" db="EMBL/GenBank/DDBJ databases">
        <title>Genome Sequencing of Bacteroides fragilis Group Isolates with Nanopore Technology.</title>
        <authorList>
            <person name="Tisza M.J."/>
            <person name="Smith D."/>
            <person name="Dekker J.P."/>
        </authorList>
    </citation>
    <scope>NUCLEOTIDE SEQUENCE</scope>
    <source>
        <strain evidence="4">BFG-351</strain>
        <strain evidence="5">BFG-527</strain>
    </source>
</reference>
<gene>
    <name evidence="3" type="ORF">ERS852461_00908</name>
    <name evidence="4" type="ORF">NXW97_19355</name>
    <name evidence="5" type="ORF">NXY30_23155</name>
</gene>
<dbReference type="PROSITE" id="PS50005">
    <property type="entry name" value="TPR"/>
    <property type="match status" value="3"/>
</dbReference>
<feature type="repeat" description="TPR" evidence="1">
    <location>
        <begin position="345"/>
        <end position="378"/>
    </location>
</feature>
<name>A0A3E5G9R1_9BACE</name>
<keyword evidence="1" id="KW-0802">TPR repeat</keyword>
<feature type="repeat" description="TPR" evidence="1">
    <location>
        <begin position="311"/>
        <end position="344"/>
    </location>
</feature>
<dbReference type="EMBL" id="JANUTS010000001">
    <property type="protein sequence ID" value="MCS2794126.1"/>
    <property type="molecule type" value="Genomic_DNA"/>
</dbReference>
<keyword evidence="7" id="KW-1185">Reference proteome</keyword>
<proteinExistence type="predicted"/>
<sequence>MGRKNSPSANKELNELIAQYETARAENRQLYLDGDQLADIADQYAAGRKFNEAQEVITYGLHLHPDSTDLLVEQAYLYLDTGKIPLAKKVVESITDEYDTDVKMLKAELMLNEGQLENARNVLDTIEDADELETIINIVYLYMDMGYPEAAKEWLDKGAPRHGKKEDFMAVMADYLTGTNQLEAASTFYNQLIDIDPYNASYWVGLAKCRFAAEDCEKAIEACDFALAADDKCGEAYAYRGHSYFYLNNSDAAIEDYKKAIKYKALPPEMGYMFLGLTYSNKEAWKEADDYYQRVIDRFIEEGLGNSPLLIDTYTNKAVAASRLGKYEEAHQLCKKAIAIQPDDPAIYLAEGKLYIQENQKKKAVKSFDKALTMEPSAEMWYMVASAYSDAEYLYQAKLCFQEAYRIDPNYADIAEKLSVLSLMHNEIDDFFKYNNESEHPISEDIILDLLSRPNQTEEGEQMLREVWERMKKEKGNN</sequence>
<dbReference type="Pfam" id="PF13181">
    <property type="entry name" value="TPR_8"/>
    <property type="match status" value="4"/>
</dbReference>
<dbReference type="PANTHER" id="PTHR12558:SF13">
    <property type="entry name" value="CELL DIVISION CYCLE PROTEIN 27 HOMOLOG"/>
    <property type="match status" value="1"/>
</dbReference>
<dbReference type="EMBL" id="CZAE01000003">
    <property type="protein sequence ID" value="CUO71116.1"/>
    <property type="molecule type" value="Genomic_DNA"/>
</dbReference>
<dbReference type="GeneID" id="69591037"/>
<dbReference type="SMART" id="SM00028">
    <property type="entry name" value="TPR"/>
    <property type="match status" value="8"/>
</dbReference>
<dbReference type="Pfam" id="PF13424">
    <property type="entry name" value="TPR_12"/>
    <property type="match status" value="1"/>
</dbReference>
<feature type="coiled-coil region" evidence="2">
    <location>
        <begin position="6"/>
        <end position="33"/>
    </location>
</feature>
<dbReference type="PANTHER" id="PTHR12558">
    <property type="entry name" value="CELL DIVISION CYCLE 16,23,27"/>
    <property type="match status" value="1"/>
</dbReference>
<dbReference type="Gene3D" id="1.25.40.10">
    <property type="entry name" value="Tetratricopeptide repeat domain"/>
    <property type="match status" value="3"/>
</dbReference>